<dbReference type="GO" id="GO:0008973">
    <property type="term" value="F:phosphopentomutase activity"/>
    <property type="evidence" value="ECO:0007669"/>
    <property type="project" value="InterPro"/>
</dbReference>
<protein>
    <submittedName>
        <fullName evidence="6">Metalloenzyme domain protein</fullName>
    </submittedName>
</protein>
<comment type="caution">
    <text evidence="6">The sequence shown here is derived from an EMBL/GenBank/DDBJ whole genome shotgun (WGS) entry which is preliminary data.</text>
</comment>
<dbReference type="InterPro" id="IPR010045">
    <property type="entry name" value="DeoB"/>
</dbReference>
<feature type="domain" description="Metalloenzyme" evidence="5">
    <location>
        <begin position="195"/>
        <end position="298"/>
    </location>
</feature>
<sequence>MQVVLFFIDGLGLGPINEYNPLATTAMPCIEKLLGGQSLTMEAVGTKTQKATLHSLDATLGVPGLPQSATGQTTLFTGVNAARALGRHIRGFPTEPLRKILAAEGILKKVLELPQKAVFLNGYRPEFFTDLSNGERFYSATTLMNLYAGLPFHSFADMAAGRSIYSDITNEVLQEMGFDVPYVSPEKAGKILAENAARHDFLLFEYFLTDMAAHKRDREKTAYCLTTIDRFLASILKQLDLSQTLFIITSDHGNIEDLTTSGHTRNPVPFLLIGAGHDKLRPITDLTEVTPLILELLQQS</sequence>
<dbReference type="RefSeq" id="WP_008517417.1">
    <property type="nucleotide sequence ID" value="NZ_ACJM01000011.1"/>
</dbReference>
<dbReference type="Gene3D" id="3.40.720.10">
    <property type="entry name" value="Alkaline Phosphatase, subunit A"/>
    <property type="match status" value="1"/>
</dbReference>
<dbReference type="EMBL" id="ACJM01000011">
    <property type="protein sequence ID" value="EEG76958.1"/>
    <property type="molecule type" value="Genomic_DNA"/>
</dbReference>
<dbReference type="GO" id="GO:0009117">
    <property type="term" value="P:nucleotide metabolic process"/>
    <property type="evidence" value="ECO:0007669"/>
    <property type="project" value="InterPro"/>
</dbReference>
<comment type="similarity">
    <text evidence="1">Belongs to the phosphopentomutase family.</text>
</comment>
<evidence type="ECO:0000256" key="2">
    <source>
        <dbReference type="ARBA" id="ARBA00022723"/>
    </source>
</evidence>
<dbReference type="PANTHER" id="PTHR21110">
    <property type="entry name" value="PHOSPHOPENTOMUTASE"/>
    <property type="match status" value="1"/>
</dbReference>
<name>C0GIB0_DETAL</name>
<dbReference type="GO" id="GO:0005829">
    <property type="term" value="C:cytosol"/>
    <property type="evidence" value="ECO:0007669"/>
    <property type="project" value="TreeGrafter"/>
</dbReference>
<keyword evidence="7" id="KW-1185">Reference proteome</keyword>
<dbReference type="Proteomes" id="UP000006443">
    <property type="component" value="Unassembled WGS sequence"/>
</dbReference>
<proteinExistence type="inferred from homology"/>
<evidence type="ECO:0000256" key="3">
    <source>
        <dbReference type="ARBA" id="ARBA00023211"/>
    </source>
</evidence>
<reference evidence="6 7" key="1">
    <citation type="submission" date="2009-02" db="EMBL/GenBank/DDBJ databases">
        <title>Sequencing of the draft genome and assembly of Dethiobacter alkaliphilus AHT 1.</title>
        <authorList>
            <consortium name="US DOE Joint Genome Institute (JGI-PGF)"/>
            <person name="Lucas S."/>
            <person name="Copeland A."/>
            <person name="Lapidus A."/>
            <person name="Glavina del Rio T."/>
            <person name="Dalin E."/>
            <person name="Tice H."/>
            <person name="Bruce D."/>
            <person name="Goodwin L."/>
            <person name="Pitluck S."/>
            <person name="Larimer F."/>
            <person name="Land M.L."/>
            <person name="Hauser L."/>
            <person name="Muyzer G."/>
        </authorList>
    </citation>
    <scope>NUCLEOTIDE SEQUENCE [LARGE SCALE GENOMIC DNA]</scope>
    <source>
        <strain evidence="6 7">AHT 1</strain>
    </source>
</reference>
<dbReference type="InterPro" id="IPR017850">
    <property type="entry name" value="Alkaline_phosphatase_core_sf"/>
</dbReference>
<evidence type="ECO:0000313" key="6">
    <source>
        <dbReference type="EMBL" id="EEG76958.1"/>
    </source>
</evidence>
<dbReference type="OrthoDB" id="9778226at2"/>
<dbReference type="GO" id="GO:0000287">
    <property type="term" value="F:magnesium ion binding"/>
    <property type="evidence" value="ECO:0007669"/>
    <property type="project" value="InterPro"/>
</dbReference>
<accession>C0GIB0</accession>
<dbReference type="STRING" id="555088.DealDRAFT_2219"/>
<dbReference type="PANTHER" id="PTHR21110:SF0">
    <property type="entry name" value="PHOSPHOPENTOMUTASE"/>
    <property type="match status" value="1"/>
</dbReference>
<evidence type="ECO:0000259" key="5">
    <source>
        <dbReference type="Pfam" id="PF01676"/>
    </source>
</evidence>
<dbReference type="Pfam" id="PF01676">
    <property type="entry name" value="Metalloenzyme"/>
    <property type="match status" value="1"/>
</dbReference>
<dbReference type="SUPFAM" id="SSF53649">
    <property type="entry name" value="Alkaline phosphatase-like"/>
    <property type="match status" value="1"/>
</dbReference>
<organism evidence="6 7">
    <name type="scientific">Dethiobacter alkaliphilus AHT 1</name>
    <dbReference type="NCBI Taxonomy" id="555088"/>
    <lineage>
        <taxon>Bacteria</taxon>
        <taxon>Bacillati</taxon>
        <taxon>Bacillota</taxon>
        <taxon>Dethiobacteria</taxon>
        <taxon>Dethiobacterales</taxon>
        <taxon>Dethiobacteraceae</taxon>
        <taxon>Dethiobacter</taxon>
    </lineage>
</organism>
<dbReference type="GO" id="GO:0043094">
    <property type="term" value="P:metabolic compound salvage"/>
    <property type="evidence" value="ECO:0007669"/>
    <property type="project" value="InterPro"/>
</dbReference>
<keyword evidence="3" id="KW-0464">Manganese</keyword>
<keyword evidence="4" id="KW-0413">Isomerase</keyword>
<dbReference type="AlphaFoldDB" id="C0GIB0"/>
<keyword evidence="2" id="KW-0479">Metal-binding</keyword>
<gene>
    <name evidence="6" type="ORF">DealDRAFT_2219</name>
</gene>
<evidence type="ECO:0000256" key="4">
    <source>
        <dbReference type="ARBA" id="ARBA00023235"/>
    </source>
</evidence>
<evidence type="ECO:0000313" key="7">
    <source>
        <dbReference type="Proteomes" id="UP000006443"/>
    </source>
</evidence>
<dbReference type="InterPro" id="IPR006124">
    <property type="entry name" value="Metalloenzyme"/>
</dbReference>
<evidence type="ECO:0000256" key="1">
    <source>
        <dbReference type="ARBA" id="ARBA00010373"/>
    </source>
</evidence>
<dbReference type="eggNOG" id="COG1015">
    <property type="taxonomic scope" value="Bacteria"/>
</dbReference>